<evidence type="ECO:0000256" key="2">
    <source>
        <dbReference type="ARBA" id="ARBA00022741"/>
    </source>
</evidence>
<dbReference type="PANTHER" id="PTHR42794:SF1">
    <property type="entry name" value="HEMIN IMPORT ATP-BINDING PROTEIN HMUV"/>
    <property type="match status" value="1"/>
</dbReference>
<feature type="domain" description="ABC transporter" evidence="5">
    <location>
        <begin position="11"/>
        <end position="246"/>
    </location>
</feature>
<proteinExistence type="predicted"/>
<keyword evidence="3 6" id="KW-0067">ATP-binding</keyword>
<keyword evidence="2" id="KW-0547">Nucleotide-binding</keyword>
<evidence type="ECO:0000313" key="6">
    <source>
        <dbReference type="EMBL" id="GAA3707707.1"/>
    </source>
</evidence>
<dbReference type="SUPFAM" id="SSF52540">
    <property type="entry name" value="P-loop containing nucleoside triphosphate hydrolases"/>
    <property type="match status" value="1"/>
</dbReference>
<dbReference type="InterPro" id="IPR027417">
    <property type="entry name" value="P-loop_NTPase"/>
</dbReference>
<dbReference type="EMBL" id="BAABEP010000001">
    <property type="protein sequence ID" value="GAA3707707.1"/>
    <property type="molecule type" value="Genomic_DNA"/>
</dbReference>
<keyword evidence="4" id="KW-1278">Translocase</keyword>
<comment type="caution">
    <text evidence="6">The sequence shown here is derived from an EMBL/GenBank/DDBJ whole genome shotgun (WGS) entry which is preliminary data.</text>
</comment>
<dbReference type="InterPro" id="IPR003439">
    <property type="entry name" value="ABC_transporter-like_ATP-bd"/>
</dbReference>
<evidence type="ECO:0000259" key="5">
    <source>
        <dbReference type="PROSITE" id="PS50893"/>
    </source>
</evidence>
<dbReference type="RefSeq" id="WP_345639917.1">
    <property type="nucleotide sequence ID" value="NZ_BAABEP010000001.1"/>
</dbReference>
<organism evidence="6 7">
    <name type="scientific">Streptomyces tremellae</name>
    <dbReference type="NCBI Taxonomy" id="1124239"/>
    <lineage>
        <taxon>Bacteria</taxon>
        <taxon>Bacillati</taxon>
        <taxon>Actinomycetota</taxon>
        <taxon>Actinomycetes</taxon>
        <taxon>Kitasatosporales</taxon>
        <taxon>Streptomycetaceae</taxon>
        <taxon>Streptomyces</taxon>
    </lineage>
</organism>
<evidence type="ECO:0000256" key="4">
    <source>
        <dbReference type="ARBA" id="ARBA00022967"/>
    </source>
</evidence>
<gene>
    <name evidence="6" type="ORF">GCM10023082_02200</name>
</gene>
<dbReference type="PROSITE" id="PS50893">
    <property type="entry name" value="ABC_TRANSPORTER_2"/>
    <property type="match status" value="1"/>
</dbReference>
<sequence length="265" mass="27690">MTGPVREPAGLDVSRLGVELAGTPVVRELSCAVAPGGWLALIGPNGAGKSSALRAMAGLARHTGGVRVGGTDLGRLRGRERARLVAYVPQAPVLPPEMTVREYVLLGRTPHLGHLAQPGARDREAAARALDALGLGAFAARRLSALSGGERQRVALGRALAQEPRLLLLDEPTSALDLGHQQQVLDLIDGLRAGQRLTVVATLHDLTAAAQYADQLVLLDHGRVAAAGPPAEVVTERLVSRVYGARVRVAPDTAGRPVVTPVRGR</sequence>
<evidence type="ECO:0000256" key="3">
    <source>
        <dbReference type="ARBA" id="ARBA00022840"/>
    </source>
</evidence>
<name>A0ABP7DPP7_9ACTN</name>
<evidence type="ECO:0000313" key="7">
    <source>
        <dbReference type="Proteomes" id="UP001499884"/>
    </source>
</evidence>
<protein>
    <submittedName>
        <fullName evidence="6">ABC transporter ATP-binding protein</fullName>
    </submittedName>
</protein>
<evidence type="ECO:0000256" key="1">
    <source>
        <dbReference type="ARBA" id="ARBA00022448"/>
    </source>
</evidence>
<dbReference type="Gene3D" id="3.40.50.300">
    <property type="entry name" value="P-loop containing nucleotide triphosphate hydrolases"/>
    <property type="match status" value="1"/>
</dbReference>
<dbReference type="InterPro" id="IPR017871">
    <property type="entry name" value="ABC_transporter-like_CS"/>
</dbReference>
<dbReference type="PANTHER" id="PTHR42794">
    <property type="entry name" value="HEMIN IMPORT ATP-BINDING PROTEIN HMUV"/>
    <property type="match status" value="1"/>
</dbReference>
<dbReference type="GO" id="GO:0005524">
    <property type="term" value="F:ATP binding"/>
    <property type="evidence" value="ECO:0007669"/>
    <property type="project" value="UniProtKB-KW"/>
</dbReference>
<dbReference type="Pfam" id="PF00005">
    <property type="entry name" value="ABC_tran"/>
    <property type="match status" value="1"/>
</dbReference>
<dbReference type="SMART" id="SM00382">
    <property type="entry name" value="AAA"/>
    <property type="match status" value="1"/>
</dbReference>
<keyword evidence="1" id="KW-0813">Transport</keyword>
<dbReference type="Proteomes" id="UP001499884">
    <property type="component" value="Unassembled WGS sequence"/>
</dbReference>
<dbReference type="InterPro" id="IPR003593">
    <property type="entry name" value="AAA+_ATPase"/>
</dbReference>
<reference evidence="7" key="1">
    <citation type="journal article" date="2019" name="Int. J. Syst. Evol. Microbiol.">
        <title>The Global Catalogue of Microorganisms (GCM) 10K type strain sequencing project: providing services to taxonomists for standard genome sequencing and annotation.</title>
        <authorList>
            <consortium name="The Broad Institute Genomics Platform"/>
            <consortium name="The Broad Institute Genome Sequencing Center for Infectious Disease"/>
            <person name="Wu L."/>
            <person name="Ma J."/>
        </authorList>
    </citation>
    <scope>NUCLEOTIDE SEQUENCE [LARGE SCALE GENOMIC DNA]</scope>
    <source>
        <strain evidence="7">JCM 30846</strain>
    </source>
</reference>
<accession>A0ABP7DPP7</accession>
<dbReference type="PROSITE" id="PS00211">
    <property type="entry name" value="ABC_TRANSPORTER_1"/>
    <property type="match status" value="1"/>
</dbReference>
<dbReference type="CDD" id="cd03214">
    <property type="entry name" value="ABC_Iron-Siderophores_B12_Hemin"/>
    <property type="match status" value="1"/>
</dbReference>
<keyword evidence="7" id="KW-1185">Reference proteome</keyword>